<dbReference type="InterPro" id="IPR018170">
    <property type="entry name" value="Aldo/ket_reductase_CS"/>
</dbReference>
<reference evidence="8 9" key="1">
    <citation type="journal article" date="2019" name="Emerg. Microbes Infect.">
        <title>Comprehensive subspecies identification of 175 nontuberculous mycobacteria species based on 7547 genomic profiles.</title>
        <authorList>
            <person name="Matsumoto Y."/>
            <person name="Kinjo T."/>
            <person name="Motooka D."/>
            <person name="Nabeya D."/>
            <person name="Jung N."/>
            <person name="Uechi K."/>
            <person name="Horii T."/>
            <person name="Iida T."/>
            <person name="Fujita J."/>
            <person name="Nakamura S."/>
        </authorList>
    </citation>
    <scope>NUCLEOTIDE SEQUENCE [LARGE SCALE GENOMIC DNA]</scope>
    <source>
        <strain evidence="8 9">JCM 14742</strain>
    </source>
</reference>
<evidence type="ECO:0000256" key="3">
    <source>
        <dbReference type="ARBA" id="ARBA00023002"/>
    </source>
</evidence>
<organism evidence="8 9">
    <name type="scientific">Mycobacterium parmense</name>
    <dbReference type="NCBI Taxonomy" id="185642"/>
    <lineage>
        <taxon>Bacteria</taxon>
        <taxon>Bacillati</taxon>
        <taxon>Actinomycetota</taxon>
        <taxon>Actinomycetes</taxon>
        <taxon>Mycobacteriales</taxon>
        <taxon>Mycobacteriaceae</taxon>
        <taxon>Mycobacterium</taxon>
        <taxon>Mycobacterium simiae complex</taxon>
    </lineage>
</organism>
<keyword evidence="2" id="KW-0521">NADP</keyword>
<keyword evidence="9" id="KW-1185">Reference proteome</keyword>
<feature type="site" description="Lowers pKa of active site Tyr" evidence="6">
    <location>
        <position position="90"/>
    </location>
</feature>
<accession>A0A7I7YT81</accession>
<keyword evidence="3" id="KW-0560">Oxidoreductase</keyword>
<name>A0A7I7YT81_9MYCO</name>
<dbReference type="PIRSF" id="PIRSF000097">
    <property type="entry name" value="AKR"/>
    <property type="match status" value="1"/>
</dbReference>
<feature type="active site" description="Proton donor" evidence="4">
    <location>
        <position position="65"/>
    </location>
</feature>
<dbReference type="GO" id="GO:0016616">
    <property type="term" value="F:oxidoreductase activity, acting on the CH-OH group of donors, NAD or NADP as acceptor"/>
    <property type="evidence" value="ECO:0007669"/>
    <property type="project" value="UniProtKB-ARBA"/>
</dbReference>
<evidence type="ECO:0000256" key="6">
    <source>
        <dbReference type="PIRSR" id="PIRSR000097-3"/>
    </source>
</evidence>
<evidence type="ECO:0000256" key="4">
    <source>
        <dbReference type="PIRSR" id="PIRSR000097-1"/>
    </source>
</evidence>
<proteinExistence type="inferred from homology"/>
<dbReference type="PANTHER" id="PTHR43827">
    <property type="entry name" value="2,5-DIKETO-D-GLUCONIC ACID REDUCTASE"/>
    <property type="match status" value="1"/>
</dbReference>
<dbReference type="InterPro" id="IPR023210">
    <property type="entry name" value="NADP_OxRdtase_dom"/>
</dbReference>
<sequence length="289" mass="30970">MSNDRQVNDLTGNSGVAIPSIALNDENTMPVLGLGVADLSDDETERAVAAALEIGCRLIDTAAAYGNEAAVGRAIAASGIPRAELFVTTKLKTADHGFQKSAEACTASLERLGLDYVDLYLVHWPAPAQGKYVDAFGGLIQSRGNGEARSIGVSNFTEEHLSTVIDLTFVTPAVNQIELHPLLSQADLRKVNAQHNVVTQSYTPLVLGKLMDNPTITSIAGEYGKTPAQVLLRWNLQLGNSVIFRSAKAEHIATNLDVFDFELAAEHMDAIDALNDGTRLRPDPNTYAD</sequence>
<feature type="domain" description="NADP-dependent oxidoreductase" evidence="7">
    <location>
        <begin position="38"/>
        <end position="275"/>
    </location>
</feature>
<dbReference type="Gene3D" id="3.20.20.100">
    <property type="entry name" value="NADP-dependent oxidoreductase domain"/>
    <property type="match status" value="1"/>
</dbReference>
<dbReference type="PRINTS" id="PR00069">
    <property type="entry name" value="ALDKETRDTASE"/>
</dbReference>
<dbReference type="Proteomes" id="UP000467105">
    <property type="component" value="Chromosome"/>
</dbReference>
<dbReference type="CDD" id="cd19134">
    <property type="entry name" value="AKR_AKR5H1"/>
    <property type="match status" value="1"/>
</dbReference>
<comment type="similarity">
    <text evidence="1">Belongs to the aldo/keto reductase family.</text>
</comment>
<feature type="binding site" evidence="5">
    <location>
        <position position="123"/>
    </location>
    <ligand>
        <name>substrate</name>
    </ligand>
</feature>
<dbReference type="PROSITE" id="PS00062">
    <property type="entry name" value="ALDOKETO_REDUCTASE_2"/>
    <property type="match status" value="1"/>
</dbReference>
<gene>
    <name evidence="8" type="ORF">MPRM_23560</name>
</gene>
<evidence type="ECO:0000313" key="9">
    <source>
        <dbReference type="Proteomes" id="UP000467105"/>
    </source>
</evidence>
<evidence type="ECO:0000256" key="1">
    <source>
        <dbReference type="ARBA" id="ARBA00007905"/>
    </source>
</evidence>
<dbReference type="OrthoDB" id="9804790at2"/>
<dbReference type="EMBL" id="AP022614">
    <property type="protein sequence ID" value="BBZ45075.1"/>
    <property type="molecule type" value="Genomic_DNA"/>
</dbReference>
<dbReference type="PANTHER" id="PTHR43827:SF3">
    <property type="entry name" value="NADP-DEPENDENT OXIDOREDUCTASE DOMAIN-CONTAINING PROTEIN"/>
    <property type="match status" value="1"/>
</dbReference>
<evidence type="ECO:0000259" key="7">
    <source>
        <dbReference type="Pfam" id="PF00248"/>
    </source>
</evidence>
<evidence type="ECO:0000256" key="2">
    <source>
        <dbReference type="ARBA" id="ARBA00022857"/>
    </source>
</evidence>
<dbReference type="InterPro" id="IPR020471">
    <property type="entry name" value="AKR"/>
</dbReference>
<dbReference type="SUPFAM" id="SSF51430">
    <property type="entry name" value="NAD(P)-linked oxidoreductase"/>
    <property type="match status" value="1"/>
</dbReference>
<dbReference type="AlphaFoldDB" id="A0A7I7YT81"/>
<protein>
    <submittedName>
        <fullName evidence="8">Putative oxidoreductase</fullName>
    </submittedName>
</protein>
<evidence type="ECO:0000313" key="8">
    <source>
        <dbReference type="EMBL" id="BBZ45075.1"/>
    </source>
</evidence>
<dbReference type="FunFam" id="3.20.20.100:FF:000002">
    <property type="entry name" value="2,5-diketo-D-gluconic acid reductase A"/>
    <property type="match status" value="1"/>
</dbReference>
<dbReference type="Pfam" id="PF00248">
    <property type="entry name" value="Aldo_ket_red"/>
    <property type="match status" value="1"/>
</dbReference>
<dbReference type="InterPro" id="IPR036812">
    <property type="entry name" value="NAD(P)_OxRdtase_dom_sf"/>
</dbReference>
<evidence type="ECO:0000256" key="5">
    <source>
        <dbReference type="PIRSR" id="PIRSR000097-2"/>
    </source>
</evidence>